<gene>
    <name evidence="2" type="ORF">DF185_16065</name>
</gene>
<keyword evidence="3" id="KW-1185">Reference proteome</keyword>
<keyword evidence="1" id="KW-0472">Membrane</keyword>
<sequence length="153" mass="17889">MKNTLITTLKGRPILKGELLFDDHKISFRNDPGLFLINIIPLSFISIFNGLNWYKNFYSKDLFDQIIYPLGFFVGTFLVLLLIIRYPLAKKMNQVQFKPDDLKSVIIDKTIYGISFTFHLHNNSEHKFKCKQDRKSDKLIAFLKESKVEIINA</sequence>
<feature type="transmembrane region" description="Helical" evidence="1">
    <location>
        <begin position="34"/>
        <end position="54"/>
    </location>
</feature>
<accession>A0A2V3ZVI0</accession>
<evidence type="ECO:0000313" key="3">
    <source>
        <dbReference type="Proteomes" id="UP000248079"/>
    </source>
</evidence>
<dbReference type="AlphaFoldDB" id="A0A2V3ZVI0"/>
<reference evidence="2 3" key="1">
    <citation type="submission" date="2018-05" db="EMBL/GenBank/DDBJ databases">
        <title>Marinifilum breve JC075T sp. nov., a marine bacterium isolated from Yongle Blue Hole in the South China Sea.</title>
        <authorList>
            <person name="Fu T."/>
        </authorList>
    </citation>
    <scope>NUCLEOTIDE SEQUENCE [LARGE SCALE GENOMIC DNA]</scope>
    <source>
        <strain evidence="2 3">JC075</strain>
    </source>
</reference>
<dbReference type="EMBL" id="QFLI01000007">
    <property type="protein sequence ID" value="PXX98889.1"/>
    <property type="molecule type" value="Genomic_DNA"/>
</dbReference>
<dbReference type="RefSeq" id="WP_110361780.1">
    <property type="nucleotide sequence ID" value="NZ_QFLI01000007.1"/>
</dbReference>
<dbReference type="Proteomes" id="UP000248079">
    <property type="component" value="Unassembled WGS sequence"/>
</dbReference>
<protein>
    <submittedName>
        <fullName evidence="2">Uncharacterized protein</fullName>
    </submittedName>
</protein>
<evidence type="ECO:0000256" key="1">
    <source>
        <dbReference type="SAM" id="Phobius"/>
    </source>
</evidence>
<proteinExistence type="predicted"/>
<comment type="caution">
    <text evidence="2">The sequence shown here is derived from an EMBL/GenBank/DDBJ whole genome shotgun (WGS) entry which is preliminary data.</text>
</comment>
<keyword evidence="1" id="KW-0812">Transmembrane</keyword>
<organism evidence="2 3">
    <name type="scientific">Marinifilum breve</name>
    <dbReference type="NCBI Taxonomy" id="2184082"/>
    <lineage>
        <taxon>Bacteria</taxon>
        <taxon>Pseudomonadati</taxon>
        <taxon>Bacteroidota</taxon>
        <taxon>Bacteroidia</taxon>
        <taxon>Marinilabiliales</taxon>
        <taxon>Marinifilaceae</taxon>
    </lineage>
</organism>
<evidence type="ECO:0000313" key="2">
    <source>
        <dbReference type="EMBL" id="PXX98889.1"/>
    </source>
</evidence>
<feature type="transmembrane region" description="Helical" evidence="1">
    <location>
        <begin position="66"/>
        <end position="88"/>
    </location>
</feature>
<name>A0A2V3ZVI0_9BACT</name>
<keyword evidence="1" id="KW-1133">Transmembrane helix</keyword>